<comment type="caution">
    <text evidence="2">The sequence shown here is derived from an EMBL/GenBank/DDBJ whole genome shotgun (WGS) entry which is preliminary data.</text>
</comment>
<accession>E6K1H6</accession>
<dbReference type="EMBL" id="AEON01000001">
    <property type="protein sequence ID" value="EFT83657.1"/>
    <property type="molecule type" value="Genomic_DNA"/>
</dbReference>
<dbReference type="Proteomes" id="UP000004946">
    <property type="component" value="Chromosome"/>
</dbReference>
<evidence type="ECO:0000313" key="2">
    <source>
        <dbReference type="EMBL" id="EFT83657.1"/>
    </source>
</evidence>
<dbReference type="GO" id="GO:0016462">
    <property type="term" value="F:pyrophosphatase activity"/>
    <property type="evidence" value="ECO:0007669"/>
    <property type="project" value="TreeGrafter"/>
</dbReference>
<dbReference type="RefSeq" id="WP_006289050.1">
    <property type="nucleotide sequence ID" value="NZ_AP012333.1"/>
</dbReference>
<evidence type="ECO:0000259" key="1">
    <source>
        <dbReference type="Pfam" id="PF02541"/>
    </source>
</evidence>
<dbReference type="eggNOG" id="COG0248">
    <property type="taxonomic scope" value="Bacteria"/>
</dbReference>
<dbReference type="KEGG" id="pdo:PSDT_0960"/>
<dbReference type="Gene3D" id="3.30.420.150">
    <property type="entry name" value="Exopolyphosphatase. Domain 2"/>
    <property type="match status" value="1"/>
</dbReference>
<dbReference type="InterPro" id="IPR003695">
    <property type="entry name" value="Ppx_GppA_N"/>
</dbReference>
<sequence>MAVTVAGIDCGTNSIRLMVATVSEKGMEAIVPRVMRVVRLGQDVDKTHEFSPEALARTFAAIDEFARILEPYQVDGIRFVATSATRDARNRREFEDYVQKKLMVRPDVIPGTEEARLSFLGATSVIDSALHKPPYLVMDLGGGSTELVLGGDGVASPDHQVRQAYSMDMGSVRVSERHLVSDPPRQEEIQAATEDVDQAIDEACKQVDLSATGTFIGVSGTATTMASVAIGLTSYDHDAIDGQVISFDRMEEADDEVLRMTRDQRGRLGVIHPGRLDVIGGGALVLTEIMKRIRKDTAAAGHEVDQVMVSEHGLVEGIVRDLGLRLLQAQG</sequence>
<organism evidence="2 3">
    <name type="scientific">Parascardovia denticolens DSM 10105 = JCM 12538</name>
    <dbReference type="NCBI Taxonomy" id="864564"/>
    <lineage>
        <taxon>Bacteria</taxon>
        <taxon>Bacillati</taxon>
        <taxon>Actinomycetota</taxon>
        <taxon>Actinomycetes</taxon>
        <taxon>Bifidobacteriales</taxon>
        <taxon>Bifidobacteriaceae</taxon>
        <taxon>Parascardovia</taxon>
    </lineage>
</organism>
<dbReference type="HOGENOM" id="CLU_025908_1_2_11"/>
<proteinExistence type="predicted"/>
<feature type="domain" description="Ppx/GppA phosphatase N-terminal" evidence="1">
    <location>
        <begin position="22"/>
        <end position="319"/>
    </location>
</feature>
<dbReference type="PANTHER" id="PTHR30005:SF13">
    <property type="entry name" value="EXOPOLYPHOSPHATASE 2"/>
    <property type="match status" value="1"/>
</dbReference>
<name>E6K1H6_PARDN</name>
<dbReference type="PANTHER" id="PTHR30005">
    <property type="entry name" value="EXOPOLYPHOSPHATASE"/>
    <property type="match status" value="1"/>
</dbReference>
<dbReference type="SUPFAM" id="SSF53067">
    <property type="entry name" value="Actin-like ATPase domain"/>
    <property type="match status" value="2"/>
</dbReference>
<dbReference type="AlphaFoldDB" id="E6K1H6"/>
<evidence type="ECO:0000313" key="3">
    <source>
        <dbReference type="Proteomes" id="UP000004946"/>
    </source>
</evidence>
<dbReference type="InterPro" id="IPR043129">
    <property type="entry name" value="ATPase_NBD"/>
</dbReference>
<dbReference type="Gene3D" id="3.30.420.40">
    <property type="match status" value="1"/>
</dbReference>
<reference evidence="2 3" key="1">
    <citation type="submission" date="2010-12" db="EMBL/GenBank/DDBJ databases">
        <authorList>
            <person name="Muzny D."/>
            <person name="Qin X."/>
            <person name="Buhay C."/>
            <person name="Dugan-Rocha S."/>
            <person name="Ding Y."/>
            <person name="Chen G."/>
            <person name="Hawes A."/>
            <person name="Holder M."/>
            <person name="Jhangiani S."/>
            <person name="Johnson A."/>
            <person name="Khan Z."/>
            <person name="Li Z."/>
            <person name="Liu W."/>
            <person name="Liu X."/>
            <person name="Perez L."/>
            <person name="Shen H."/>
            <person name="Wang Q."/>
            <person name="Watt J."/>
            <person name="Xi L."/>
            <person name="Xin Y."/>
            <person name="Zhou J."/>
            <person name="Deng J."/>
            <person name="Jiang H."/>
            <person name="Liu Y."/>
            <person name="Qu J."/>
            <person name="Song X.-Z."/>
            <person name="Zhang L."/>
            <person name="Villasana D."/>
            <person name="Johnson A."/>
            <person name="Liu J."/>
            <person name="Liyanage D."/>
            <person name="Lorensuhewa L."/>
            <person name="Robinson T."/>
            <person name="Song A."/>
            <person name="Song B.-B."/>
            <person name="Dinh H."/>
            <person name="Thornton R."/>
            <person name="Coyle M."/>
            <person name="Francisco L."/>
            <person name="Jackson L."/>
            <person name="Javaid M."/>
            <person name="Korchina V."/>
            <person name="Kovar C."/>
            <person name="Mata R."/>
            <person name="Mathew T."/>
            <person name="Ngo R."/>
            <person name="Nguyen L."/>
            <person name="Nguyen N."/>
            <person name="Okwuonu G."/>
            <person name="Ongeri F."/>
            <person name="Pham C."/>
            <person name="Simmons D."/>
            <person name="Wilczek-Boney K."/>
            <person name="Hale W."/>
            <person name="Jakkamsetti A."/>
            <person name="Pham P."/>
            <person name="Ruth R."/>
            <person name="San Lucas F."/>
            <person name="Warren J."/>
            <person name="Zhang J."/>
            <person name="Zhao Z."/>
            <person name="Zhou C."/>
            <person name="Zhu D."/>
            <person name="Lee S."/>
            <person name="Bess C."/>
            <person name="Blankenburg K."/>
            <person name="Forbes L."/>
            <person name="Fu Q."/>
            <person name="Gubbala S."/>
            <person name="Hirani K."/>
            <person name="Jayaseelan J.C."/>
            <person name="Lara F."/>
            <person name="Munidasa M."/>
            <person name="Palculict T."/>
            <person name="Patil S."/>
            <person name="Pu L.-L."/>
            <person name="Saada N."/>
            <person name="Tang L."/>
            <person name="Weissenberger G."/>
            <person name="Zhu Y."/>
            <person name="Hemphill L."/>
            <person name="Shang Y."/>
            <person name="Youmans B."/>
            <person name="Ayvaz T."/>
            <person name="Ross M."/>
            <person name="Santibanez J."/>
            <person name="Aqrawi P."/>
            <person name="Gross S."/>
            <person name="Joshi V."/>
            <person name="Fowler G."/>
            <person name="Nazareth L."/>
            <person name="Reid J."/>
            <person name="Worley K."/>
            <person name="Petrosino J."/>
            <person name="Highlander S."/>
            <person name="Gibbs R."/>
        </authorList>
    </citation>
    <scope>NUCLEOTIDE SEQUENCE [LARGE SCALE GENOMIC DNA]</scope>
    <source>
        <strain evidence="2 3">DSM 10105</strain>
    </source>
</reference>
<dbReference type="PATRIC" id="fig|864564.6.peg.1046"/>
<gene>
    <name evidence="2" type="ORF">HMPREF0620_0662</name>
</gene>
<protein>
    <submittedName>
        <fullName evidence="2">Ppx/GppA phosphatase family protein</fullName>
    </submittedName>
</protein>
<keyword evidence="3" id="KW-1185">Reference proteome</keyword>
<dbReference type="InterPro" id="IPR050273">
    <property type="entry name" value="GppA/Ppx_hydrolase"/>
</dbReference>
<dbReference type="CDD" id="cd24119">
    <property type="entry name" value="ASKHA_NBD_MtPPX2-like"/>
    <property type="match status" value="1"/>
</dbReference>
<dbReference type="Pfam" id="PF02541">
    <property type="entry name" value="Ppx-GppA"/>
    <property type="match status" value="1"/>
</dbReference>